<comment type="catalytic activity">
    <reaction evidence="4 6">
        <text>L-glutamate 5-semialdehyde + NAD(+) + H2O = L-glutamate + NADH + 2 H(+)</text>
        <dbReference type="Rhea" id="RHEA:30235"/>
        <dbReference type="ChEBI" id="CHEBI:15377"/>
        <dbReference type="ChEBI" id="CHEBI:15378"/>
        <dbReference type="ChEBI" id="CHEBI:29985"/>
        <dbReference type="ChEBI" id="CHEBI:57540"/>
        <dbReference type="ChEBI" id="CHEBI:57945"/>
        <dbReference type="ChEBI" id="CHEBI:58066"/>
        <dbReference type="EC" id="1.2.1.88"/>
    </reaction>
</comment>
<dbReference type="STRING" id="1462526.BN990_01038"/>
<proteinExistence type="inferred from homology"/>
<evidence type="ECO:0000259" key="8">
    <source>
        <dbReference type="Pfam" id="PF00171"/>
    </source>
</evidence>
<evidence type="ECO:0000313" key="10">
    <source>
        <dbReference type="Proteomes" id="UP000028875"/>
    </source>
</evidence>
<evidence type="ECO:0000256" key="6">
    <source>
        <dbReference type="HAMAP-Rule" id="MF_00733"/>
    </source>
</evidence>
<dbReference type="GO" id="GO:0004657">
    <property type="term" value="F:proline dehydrogenase activity"/>
    <property type="evidence" value="ECO:0007669"/>
    <property type="project" value="UniProtKB-ARBA"/>
</dbReference>
<dbReference type="PANTHER" id="PTHR42862">
    <property type="entry name" value="DELTA-1-PYRROLINE-5-CARBOXYLATE DEHYDROGENASE 1, ISOFORM A-RELATED"/>
    <property type="match status" value="1"/>
</dbReference>
<comment type="similarity">
    <text evidence="5 6">Belongs to the aldehyde dehydrogenase family. RocA subfamily.</text>
</comment>
<dbReference type="InterPro" id="IPR016161">
    <property type="entry name" value="Ald_DH/histidinol_DH"/>
</dbReference>
<dbReference type="Proteomes" id="UP000028875">
    <property type="component" value="Unassembled WGS sequence"/>
</dbReference>
<sequence length="515" mass="57183">MVVPYTHEPFTDFTVEENRQQMLHALKKVEKDLGKEYPLIIGGERITTEDKIVSVNPANKEEVVGYVSKANQELAEKAMKVADQTFETWRKSDPKFRADILFRSAAIIRRRKHEFTAHLIKEGGKPWKEADADTAEAIDFLEYYGRQMLELKDGVKINSRPIEYNQYHYIPLGVGVVISPWNFLFAIMAGTTVAAMVTGNTVLLKPASATPVIAYKLMEVLEEAGMPAGVINYIPGPGKEVGDYLVDHPRTRFISFTGSREVGTRIFERAAKVQEGQKWLKRTIIEMGGKDTIVVDNEADLELAAESIVQSAFGFSGQKCSACSRAVIHEDVYEEVKDRVVELTKELSAGNPYDNSHFMGPVIDQGAYDKIMDYIEIGKQEGELLAGGSGDNRIGWFVNPTVFGNVSPEARIMQEEIFGPVVALTKAKNFDEAIEIANNTEYGLTGAVITNNRTHLEQARQDFHVGNLYFNRGCTAAIVGYQPFGGFNMSGTDSKAGGPDYLIHHMQGKTSSEML</sequence>
<dbReference type="InterPro" id="IPR016162">
    <property type="entry name" value="Ald_DH_N"/>
</dbReference>
<keyword evidence="2 6" id="KW-0560">Oxidoreductase</keyword>
<keyword evidence="10" id="KW-1185">Reference proteome</keyword>
<accession>A0A024Q8D6</accession>
<evidence type="ECO:0000256" key="7">
    <source>
        <dbReference type="PROSITE-ProRule" id="PRU10007"/>
    </source>
</evidence>
<dbReference type="EC" id="1.2.1.88" evidence="6"/>
<dbReference type="InterPro" id="IPR016163">
    <property type="entry name" value="Ald_DH_C"/>
</dbReference>
<dbReference type="PROSITE" id="PS00070">
    <property type="entry name" value="ALDEHYDE_DEHYDR_CYS"/>
    <property type="match status" value="1"/>
</dbReference>
<dbReference type="CDD" id="cd07124">
    <property type="entry name" value="ALDH_PutA-P5CDH-RocA"/>
    <property type="match status" value="1"/>
</dbReference>
<dbReference type="Gene3D" id="3.40.605.10">
    <property type="entry name" value="Aldehyde Dehydrogenase, Chain A, domain 1"/>
    <property type="match status" value="1"/>
</dbReference>
<dbReference type="InterPro" id="IPR016160">
    <property type="entry name" value="Ald_DH_CS_CYS"/>
</dbReference>
<keyword evidence="3 6" id="KW-0520">NAD</keyword>
<dbReference type="GO" id="GO:0003842">
    <property type="term" value="F:L-glutamate gamma-semialdehyde dehydrogenase activity"/>
    <property type="evidence" value="ECO:0007669"/>
    <property type="project" value="UniProtKB-UniRule"/>
</dbReference>
<dbReference type="GO" id="GO:0010133">
    <property type="term" value="P:L-proline catabolic process to L-glutamate"/>
    <property type="evidence" value="ECO:0007669"/>
    <property type="project" value="UniProtKB-UniPathway"/>
</dbReference>
<dbReference type="InterPro" id="IPR005932">
    <property type="entry name" value="RocA"/>
</dbReference>
<feature type="domain" description="Aldehyde dehydrogenase" evidence="8">
    <location>
        <begin position="50"/>
        <end position="510"/>
    </location>
</feature>
<protein>
    <recommendedName>
        <fullName evidence="6">1-pyrroline-5-carboxylate dehydrogenase</fullName>
        <shortName evidence="6">P5C dehydrogenase</shortName>
        <ecNumber evidence="6">1.2.1.88</ecNumber>
    </recommendedName>
    <alternativeName>
        <fullName evidence="6">L-glutamate gamma-semialdehyde dehydrogenase</fullName>
    </alternativeName>
</protein>
<reference evidence="10" key="2">
    <citation type="submission" date="2014-05" db="EMBL/GenBank/DDBJ databases">
        <title>Draft genome sequence of Virgibacillus massiliensis Vm-5.</title>
        <authorList>
            <person name="Khelaifia S."/>
            <person name="Croce O."/>
            <person name="Lagier J.C."/>
            <person name="Raoult D."/>
        </authorList>
    </citation>
    <scope>NUCLEOTIDE SEQUENCE [LARGE SCALE GENOMIC DNA]</scope>
    <source>
        <strain evidence="10">Vm-5</strain>
    </source>
</reference>
<dbReference type="GO" id="GO:0009898">
    <property type="term" value="C:cytoplasmic side of plasma membrane"/>
    <property type="evidence" value="ECO:0007669"/>
    <property type="project" value="TreeGrafter"/>
</dbReference>
<dbReference type="InterPro" id="IPR050485">
    <property type="entry name" value="Proline_metab_enzyme"/>
</dbReference>
<dbReference type="InterPro" id="IPR015590">
    <property type="entry name" value="Aldehyde_DH_dom"/>
</dbReference>
<organism evidence="9 10">
    <name type="scientific">Virgibacillus massiliensis</name>
    <dbReference type="NCBI Taxonomy" id="1462526"/>
    <lineage>
        <taxon>Bacteria</taxon>
        <taxon>Bacillati</taxon>
        <taxon>Bacillota</taxon>
        <taxon>Bacilli</taxon>
        <taxon>Bacillales</taxon>
        <taxon>Bacillaceae</taxon>
        <taxon>Virgibacillus</taxon>
    </lineage>
</organism>
<evidence type="ECO:0000256" key="2">
    <source>
        <dbReference type="ARBA" id="ARBA00023002"/>
    </source>
</evidence>
<comment type="pathway">
    <text evidence="1 6">Amino-acid degradation; L-proline degradation into L-glutamate; L-glutamate from L-proline: step 2/2.</text>
</comment>
<dbReference type="FunFam" id="3.40.605.10:FF:000045">
    <property type="entry name" value="1-pyrroline-5-carboxylate dehydrogenase 1"/>
    <property type="match status" value="1"/>
</dbReference>
<dbReference type="NCBIfam" id="NF002852">
    <property type="entry name" value="PRK03137.1"/>
    <property type="match status" value="1"/>
</dbReference>
<dbReference type="eggNOG" id="COG1012">
    <property type="taxonomic scope" value="Bacteria"/>
</dbReference>
<comment type="caution">
    <text evidence="9">The sequence shown here is derived from an EMBL/GenBank/DDBJ whole genome shotgun (WGS) entry which is preliminary data.</text>
</comment>
<dbReference type="SUPFAM" id="SSF53720">
    <property type="entry name" value="ALDH-like"/>
    <property type="match status" value="1"/>
</dbReference>
<dbReference type="NCBIfam" id="TIGR01237">
    <property type="entry name" value="D1pyr5carbox2"/>
    <property type="match status" value="1"/>
</dbReference>
<dbReference type="PROSITE" id="PS00687">
    <property type="entry name" value="ALDEHYDE_DEHYDR_GLU"/>
    <property type="match status" value="1"/>
</dbReference>
<dbReference type="FunFam" id="3.40.309.10:FF:000005">
    <property type="entry name" value="1-pyrroline-5-carboxylate dehydrogenase 1"/>
    <property type="match status" value="1"/>
</dbReference>
<evidence type="ECO:0000256" key="3">
    <source>
        <dbReference type="ARBA" id="ARBA00023027"/>
    </source>
</evidence>
<dbReference type="InterPro" id="IPR029510">
    <property type="entry name" value="Ald_DH_CS_GLU"/>
</dbReference>
<evidence type="ECO:0000313" key="9">
    <source>
        <dbReference type="EMBL" id="CDQ38764.1"/>
    </source>
</evidence>
<dbReference type="HAMAP" id="MF_00733">
    <property type="entry name" value="RocA"/>
    <property type="match status" value="1"/>
</dbReference>
<gene>
    <name evidence="9" type="primary">rocA1</name>
    <name evidence="6" type="synonym">rocA</name>
    <name evidence="9" type="ORF">BN990_01038</name>
</gene>
<evidence type="ECO:0000256" key="1">
    <source>
        <dbReference type="ARBA" id="ARBA00004786"/>
    </source>
</evidence>
<evidence type="ECO:0000256" key="4">
    <source>
        <dbReference type="ARBA" id="ARBA00048142"/>
    </source>
</evidence>
<dbReference type="RefSeq" id="WP_038242777.1">
    <property type="nucleotide sequence ID" value="NZ_BNER01000003.1"/>
</dbReference>
<dbReference type="AlphaFoldDB" id="A0A024Q8D6"/>
<dbReference type="Gene3D" id="3.40.309.10">
    <property type="entry name" value="Aldehyde Dehydrogenase, Chain A, domain 2"/>
    <property type="match status" value="1"/>
</dbReference>
<dbReference type="Pfam" id="PF00171">
    <property type="entry name" value="Aldedh"/>
    <property type="match status" value="1"/>
</dbReference>
<feature type="active site" evidence="6">
    <location>
        <position position="320"/>
    </location>
</feature>
<dbReference type="PANTHER" id="PTHR42862:SF1">
    <property type="entry name" value="DELTA-1-PYRROLINE-5-CARBOXYLATE DEHYDROGENASE 2, ISOFORM A-RELATED"/>
    <property type="match status" value="1"/>
</dbReference>
<dbReference type="OrthoDB" id="9762913at2"/>
<evidence type="ECO:0000256" key="5">
    <source>
        <dbReference type="ARBA" id="ARBA00061617"/>
    </source>
</evidence>
<feature type="active site" evidence="6 7">
    <location>
        <position position="286"/>
    </location>
</feature>
<dbReference type="GO" id="GO:0006537">
    <property type="term" value="P:glutamate biosynthetic process"/>
    <property type="evidence" value="ECO:0007669"/>
    <property type="project" value="UniProtKB-UniRule"/>
</dbReference>
<reference evidence="9 10" key="1">
    <citation type="submission" date="2014-03" db="EMBL/GenBank/DDBJ databases">
        <authorList>
            <person name="Urmite Genomes U."/>
        </authorList>
    </citation>
    <scope>NUCLEOTIDE SEQUENCE [LARGE SCALE GENOMIC DNA]</scope>
    <source>
        <strain evidence="9 10">Vm-5</strain>
    </source>
</reference>
<name>A0A024Q8D6_9BACI</name>
<dbReference type="InterPro" id="IPR047597">
    <property type="entry name" value="RocA_bacillales"/>
</dbReference>
<dbReference type="UniPathway" id="UPA00261">
    <property type="reaction ID" value="UER00374"/>
</dbReference>
<dbReference type="EMBL" id="CCDP010000001">
    <property type="protein sequence ID" value="CDQ38764.1"/>
    <property type="molecule type" value="Genomic_DNA"/>
</dbReference>